<dbReference type="AlphaFoldDB" id="A0A7R9JPX6"/>
<accession>A0A7R9JPX6</accession>
<evidence type="ECO:0000313" key="2">
    <source>
        <dbReference type="EMBL" id="CAD7587140.1"/>
    </source>
</evidence>
<dbReference type="InterPro" id="IPR051589">
    <property type="entry name" value="Sialate-O-sulfotransferase"/>
</dbReference>
<organism evidence="2">
    <name type="scientific">Timema genevievae</name>
    <name type="common">Walking stick</name>
    <dbReference type="NCBI Taxonomy" id="629358"/>
    <lineage>
        <taxon>Eukaryota</taxon>
        <taxon>Metazoa</taxon>
        <taxon>Ecdysozoa</taxon>
        <taxon>Arthropoda</taxon>
        <taxon>Hexapoda</taxon>
        <taxon>Insecta</taxon>
        <taxon>Pterygota</taxon>
        <taxon>Neoptera</taxon>
        <taxon>Polyneoptera</taxon>
        <taxon>Phasmatodea</taxon>
        <taxon>Timematodea</taxon>
        <taxon>Timematoidea</taxon>
        <taxon>Timematidae</taxon>
        <taxon>Timema</taxon>
    </lineage>
</organism>
<dbReference type="PANTHER" id="PTHR45964:SF5">
    <property type="entry name" value="WSCD FAMILY MEMBER CG9164"/>
    <property type="match status" value="1"/>
</dbReference>
<dbReference type="Gene3D" id="3.40.50.300">
    <property type="entry name" value="P-loop containing nucleotide triphosphate hydrolases"/>
    <property type="match status" value="1"/>
</dbReference>
<protein>
    <submittedName>
        <fullName evidence="2">Uncharacterized protein</fullName>
    </submittedName>
</protein>
<proteinExistence type="inferred from homology"/>
<dbReference type="SUPFAM" id="SSF52540">
    <property type="entry name" value="P-loop containing nucleoside triphosphate hydrolases"/>
    <property type="match status" value="1"/>
</dbReference>
<dbReference type="EMBL" id="OE839416">
    <property type="protein sequence ID" value="CAD7587140.1"/>
    <property type="molecule type" value="Genomic_DNA"/>
</dbReference>
<sequence length="316" mass="36056">MEVHVCTVQLAAGKASLLGKTTLSSPDRYSNLDLPALGGLAQHDWCVSQLHHQNPVIVSSDGRVTSRDVGPGLKHYGRRNKLQWCHTLHYMMVPRSVVALVSFPGSGNTWVRYLLQQATGIYTGSVYKDYGLLKNGFAAESVVNGSVSVVKTHEWGKEARKPFDKAVLLVREPGPAIQAEFNRQSGGHIGFASPDRYRRNKGKYWQQFVTDKLAAWKHTNLDWLHNFTGPIHIIMYEKLIYNLDHELQKLLNFLDLKVIPHDFQCALERREGIYRRKKRVINFDPYTSTMKAALNKEWEIVYEAINDIVKDIDNKR</sequence>
<evidence type="ECO:0000256" key="1">
    <source>
        <dbReference type="ARBA" id="ARBA00010236"/>
    </source>
</evidence>
<name>A0A7R9JPX6_TIMGE</name>
<reference evidence="2" key="1">
    <citation type="submission" date="2020-11" db="EMBL/GenBank/DDBJ databases">
        <authorList>
            <person name="Tran Van P."/>
        </authorList>
    </citation>
    <scope>NUCLEOTIDE SEQUENCE</scope>
</reference>
<comment type="similarity">
    <text evidence="1">Belongs to the WSCD family.</text>
</comment>
<dbReference type="InterPro" id="IPR027417">
    <property type="entry name" value="P-loop_NTPase"/>
</dbReference>
<gene>
    <name evidence="2" type="ORF">TGEB3V08_LOCUS1362</name>
</gene>
<dbReference type="PANTHER" id="PTHR45964">
    <property type="entry name" value="WSCD FAMILY MEMBER CG9164"/>
    <property type="match status" value="1"/>
</dbReference>